<evidence type="ECO:0000259" key="7">
    <source>
        <dbReference type="SMART" id="SM00562"/>
    </source>
</evidence>
<dbReference type="PANTHER" id="PTHR11349">
    <property type="entry name" value="NUCLEOSIDE DIPHOSPHATE KINASE"/>
    <property type="match status" value="1"/>
</dbReference>
<accession>A0A1G2KWK8</accession>
<dbReference type="PROSITE" id="PS51374">
    <property type="entry name" value="NDPK_LIKE"/>
    <property type="match status" value="1"/>
</dbReference>
<comment type="caution">
    <text evidence="6">Lacks conserved residue(s) required for the propagation of feature annotation.</text>
</comment>
<dbReference type="GO" id="GO:0004550">
    <property type="term" value="F:nucleoside diphosphate kinase activity"/>
    <property type="evidence" value="ECO:0007669"/>
    <property type="project" value="UniProtKB-EC"/>
</dbReference>
<evidence type="ECO:0000256" key="3">
    <source>
        <dbReference type="ARBA" id="ARBA00012966"/>
    </source>
</evidence>
<evidence type="ECO:0000313" key="8">
    <source>
        <dbReference type="EMBL" id="OHA03002.1"/>
    </source>
</evidence>
<evidence type="ECO:0000313" key="9">
    <source>
        <dbReference type="Proteomes" id="UP000178510"/>
    </source>
</evidence>
<dbReference type="AlphaFoldDB" id="A0A1G2KWK8"/>
<feature type="domain" description="Nucleoside diphosphate kinase-like" evidence="7">
    <location>
        <begin position="9"/>
        <end position="189"/>
    </location>
</feature>
<gene>
    <name evidence="8" type="ORF">A3J58_02170</name>
</gene>
<keyword evidence="4" id="KW-0808">Transferase</keyword>
<evidence type="ECO:0000256" key="2">
    <source>
        <dbReference type="ARBA" id="ARBA00008142"/>
    </source>
</evidence>
<organism evidence="8 9">
    <name type="scientific">Candidatus Sungbacteria bacterium RIFCSPHIGHO2_02_FULL_52_23</name>
    <dbReference type="NCBI Taxonomy" id="1802274"/>
    <lineage>
        <taxon>Bacteria</taxon>
        <taxon>Candidatus Sungiibacteriota</taxon>
    </lineage>
</organism>
<dbReference type="Proteomes" id="UP000178510">
    <property type="component" value="Unassembled WGS sequence"/>
</dbReference>
<evidence type="ECO:0000256" key="1">
    <source>
        <dbReference type="ARBA" id="ARBA00001946"/>
    </source>
</evidence>
<dbReference type="SUPFAM" id="SSF54919">
    <property type="entry name" value="Nucleoside diphosphate kinase, NDK"/>
    <property type="match status" value="1"/>
</dbReference>
<evidence type="ECO:0000256" key="5">
    <source>
        <dbReference type="ARBA" id="ARBA00022777"/>
    </source>
</evidence>
<dbReference type="InterPro" id="IPR034907">
    <property type="entry name" value="NDK-like_dom"/>
</dbReference>
<dbReference type="Gene3D" id="3.30.70.141">
    <property type="entry name" value="Nucleoside diphosphate kinase-like domain"/>
    <property type="match status" value="1"/>
</dbReference>
<proteinExistence type="inferred from homology"/>
<reference evidence="8 9" key="1">
    <citation type="journal article" date="2016" name="Nat. Commun.">
        <title>Thousands of microbial genomes shed light on interconnected biogeochemical processes in an aquifer system.</title>
        <authorList>
            <person name="Anantharaman K."/>
            <person name="Brown C.T."/>
            <person name="Hug L.A."/>
            <person name="Sharon I."/>
            <person name="Castelle C.J."/>
            <person name="Probst A.J."/>
            <person name="Thomas B.C."/>
            <person name="Singh A."/>
            <person name="Wilkins M.J."/>
            <person name="Karaoz U."/>
            <person name="Brodie E.L."/>
            <person name="Williams K.H."/>
            <person name="Hubbard S.S."/>
            <person name="Banfield J.F."/>
        </authorList>
    </citation>
    <scope>NUCLEOTIDE SEQUENCE [LARGE SCALE GENOMIC DNA]</scope>
</reference>
<name>A0A1G2KWK8_9BACT</name>
<evidence type="ECO:0000256" key="6">
    <source>
        <dbReference type="PROSITE-ProRule" id="PRU00706"/>
    </source>
</evidence>
<comment type="similarity">
    <text evidence="2 6">Belongs to the NDK family.</text>
</comment>
<dbReference type="InterPro" id="IPR036850">
    <property type="entry name" value="NDK-like_dom_sf"/>
</dbReference>
<dbReference type="EMBL" id="MHQM01000034">
    <property type="protein sequence ID" value="OHA03002.1"/>
    <property type="molecule type" value="Genomic_DNA"/>
</dbReference>
<dbReference type="Pfam" id="PF00334">
    <property type="entry name" value="NDK"/>
    <property type="match status" value="2"/>
</dbReference>
<sequence length="199" mass="22066">MKKPIQPKEERTFVLVKPDGVKRGLVGECVTRIEQRGLKLIAMKMIFPSAQRARGHYPGTEGWLRGMGEKTLESYAKYGKDPVKELGTGDALKIGKMIYGWNTDFLTSGPVVAMVVSGIHAVDMVRKIVGKTIPSFAEMGTIRGDFSVDSPVLANEGRRAIHNVVHASGDPDEAKHEISHWFSADEIHAYKRAEEDIMF</sequence>
<dbReference type="EC" id="2.7.4.6" evidence="3"/>
<comment type="cofactor">
    <cofactor evidence="1">
        <name>Mg(2+)</name>
        <dbReference type="ChEBI" id="CHEBI:18420"/>
    </cofactor>
</comment>
<dbReference type="SMART" id="SM00562">
    <property type="entry name" value="NDK"/>
    <property type="match status" value="1"/>
</dbReference>
<evidence type="ECO:0000256" key="4">
    <source>
        <dbReference type="ARBA" id="ARBA00022679"/>
    </source>
</evidence>
<comment type="caution">
    <text evidence="8">The sequence shown here is derived from an EMBL/GenBank/DDBJ whole genome shotgun (WGS) entry which is preliminary data.</text>
</comment>
<dbReference type="STRING" id="1802274.A3J58_02170"/>
<keyword evidence="5 8" id="KW-0418">Kinase</keyword>
<protein>
    <recommendedName>
        <fullName evidence="3">nucleoside-diphosphate kinase</fullName>
        <ecNumber evidence="3">2.7.4.6</ecNumber>
    </recommendedName>
</protein>